<name>A0A8H4F4H1_MUCCL</name>
<dbReference type="Proteomes" id="UP000469890">
    <property type="component" value="Unassembled WGS sequence"/>
</dbReference>
<gene>
    <name evidence="2" type="ORF">FB192DRAFT_1358745</name>
</gene>
<feature type="compositionally biased region" description="Gly residues" evidence="1">
    <location>
        <begin position="292"/>
        <end position="301"/>
    </location>
</feature>
<evidence type="ECO:0000313" key="3">
    <source>
        <dbReference type="Proteomes" id="UP000469890"/>
    </source>
</evidence>
<evidence type="ECO:0000313" key="2">
    <source>
        <dbReference type="EMBL" id="KAF1804649.1"/>
    </source>
</evidence>
<evidence type="ECO:0000256" key="1">
    <source>
        <dbReference type="SAM" id="MobiDB-lite"/>
    </source>
</evidence>
<sequence>MGLPMYKPRDEHVASEKHQAKDLMEDGFWSIFPHQLHNHGNIRRPSRASNNHHHPHHLVSRTASNVQPRVSRIARRRSMLTSSLLDRRRDSRIHQLPGTVTTATLSSSSNTSTSASPPSSSSSSSSSSASASPPMRSELNRHLHQRITEKEDLLEQLRVTVSLLDQFLSARAALGGDMSLPSFITEDLPAVLESASSLAAMSPSLLTSSTSTVTDVTANNEVTTLQEMVDRLLQIPPYSVRIQYIEQSIIVAHRRIREQLSVLGSSSVGLPQNAVTPTERIINHMHVRRPAVGGGRGGAGGRPLQQQPLQPDSATAARRRALPPRIPSYDEEYNRRPDFVSGSHS</sequence>
<feature type="region of interest" description="Disordered" evidence="1">
    <location>
        <begin position="39"/>
        <end position="137"/>
    </location>
</feature>
<dbReference type="EMBL" id="JAAECE010000002">
    <property type="protein sequence ID" value="KAF1804649.1"/>
    <property type="molecule type" value="Genomic_DNA"/>
</dbReference>
<accession>A0A8H4F4H1</accession>
<proteinExistence type="predicted"/>
<feature type="compositionally biased region" description="Basic residues" evidence="1">
    <location>
        <begin position="39"/>
        <end position="59"/>
    </location>
</feature>
<organism evidence="2 3">
    <name type="scientific">Mucor circinelloides f. lusitanicus</name>
    <name type="common">Mucor racemosus var. lusitanicus</name>
    <dbReference type="NCBI Taxonomy" id="29924"/>
    <lineage>
        <taxon>Eukaryota</taxon>
        <taxon>Fungi</taxon>
        <taxon>Fungi incertae sedis</taxon>
        <taxon>Mucoromycota</taxon>
        <taxon>Mucoromycotina</taxon>
        <taxon>Mucoromycetes</taxon>
        <taxon>Mucorales</taxon>
        <taxon>Mucorineae</taxon>
        <taxon>Mucoraceae</taxon>
        <taxon>Mucor</taxon>
    </lineage>
</organism>
<feature type="region of interest" description="Disordered" evidence="1">
    <location>
        <begin position="289"/>
        <end position="345"/>
    </location>
</feature>
<dbReference type="AlphaFoldDB" id="A0A8H4F4H1"/>
<protein>
    <submittedName>
        <fullName evidence="2">Uncharacterized protein</fullName>
    </submittedName>
</protein>
<comment type="caution">
    <text evidence="2">The sequence shown here is derived from an EMBL/GenBank/DDBJ whole genome shotgun (WGS) entry which is preliminary data.</text>
</comment>
<feature type="compositionally biased region" description="Low complexity" evidence="1">
    <location>
        <begin position="302"/>
        <end position="316"/>
    </location>
</feature>
<feature type="compositionally biased region" description="Low complexity" evidence="1">
    <location>
        <begin position="102"/>
        <end position="134"/>
    </location>
</feature>
<reference evidence="2 3" key="1">
    <citation type="submission" date="2019-09" db="EMBL/GenBank/DDBJ databases">
        <authorList>
            <consortium name="DOE Joint Genome Institute"/>
            <person name="Mondo S.J."/>
            <person name="Navarro-Mendoza M.I."/>
            <person name="Perez-Arques C."/>
            <person name="Panchal S."/>
            <person name="Nicolas F.E."/>
            <person name="Ganguly P."/>
            <person name="Pangilinan J."/>
            <person name="Grigoriev I."/>
            <person name="Heitman J."/>
            <person name="Sanya K."/>
            <person name="Garre V."/>
        </authorList>
    </citation>
    <scope>NUCLEOTIDE SEQUENCE [LARGE SCALE GENOMIC DNA]</scope>
    <source>
        <strain evidence="2 3">MU402</strain>
    </source>
</reference>